<dbReference type="AlphaFoldDB" id="A0A433AIU2"/>
<dbReference type="OrthoDB" id="19232at2759"/>
<protein>
    <submittedName>
        <fullName evidence="1">Uncharacterized protein</fullName>
    </submittedName>
</protein>
<evidence type="ECO:0000313" key="1">
    <source>
        <dbReference type="EMBL" id="RUP02593.1"/>
    </source>
</evidence>
<sequence length="285" mass="32036">MFHYFSHGDAQFFSNLHQALIDYALVSDSKPADVLAIFGLLRALIVKFGRDEVAGTVPLVFKIQALVREEKVSGVMRQRALATLTVQYFEMIADMFGVTLLGDYIEMVKTSRVRDNQWTPGLIFTDGDHLVRLPDTFEEFESQAKGKNDEQPSTPPVNMWIERDNIVVSIVQDGKLCEKHDTHGLELEAKLYTEYGNEMSEVDAVLPRIAHKLESFRIRTSRNLDDKPRLSTPLNAMFEVGYHVVIHNHELAMISSSPQHAPDILPPVPFDPSGCVGPSETCHQG</sequence>
<keyword evidence="2" id="KW-1185">Reference proteome</keyword>
<organism evidence="1 2">
    <name type="scientific">Jimgerdemannia flammicorona</name>
    <dbReference type="NCBI Taxonomy" id="994334"/>
    <lineage>
        <taxon>Eukaryota</taxon>
        <taxon>Fungi</taxon>
        <taxon>Fungi incertae sedis</taxon>
        <taxon>Mucoromycota</taxon>
        <taxon>Mucoromycotina</taxon>
        <taxon>Endogonomycetes</taxon>
        <taxon>Endogonales</taxon>
        <taxon>Endogonaceae</taxon>
        <taxon>Jimgerdemannia</taxon>
    </lineage>
</organism>
<name>A0A433AIU2_9FUNG</name>
<accession>A0A433AIU2</accession>
<proteinExistence type="predicted"/>
<dbReference type="Proteomes" id="UP000268093">
    <property type="component" value="Unassembled WGS sequence"/>
</dbReference>
<evidence type="ECO:0000313" key="2">
    <source>
        <dbReference type="Proteomes" id="UP000268093"/>
    </source>
</evidence>
<reference evidence="1 2" key="1">
    <citation type="journal article" date="2018" name="New Phytol.">
        <title>Phylogenomics of Endogonaceae and evolution of mycorrhizas within Mucoromycota.</title>
        <authorList>
            <person name="Chang Y."/>
            <person name="Desiro A."/>
            <person name="Na H."/>
            <person name="Sandor L."/>
            <person name="Lipzen A."/>
            <person name="Clum A."/>
            <person name="Barry K."/>
            <person name="Grigoriev I.V."/>
            <person name="Martin F.M."/>
            <person name="Stajich J.E."/>
            <person name="Smith M.E."/>
            <person name="Bonito G."/>
            <person name="Spatafora J.W."/>
        </authorList>
    </citation>
    <scope>NUCLEOTIDE SEQUENCE [LARGE SCALE GENOMIC DNA]</scope>
    <source>
        <strain evidence="1 2">GMNB39</strain>
    </source>
</reference>
<dbReference type="EMBL" id="RBNI01017460">
    <property type="protein sequence ID" value="RUP02593.1"/>
    <property type="molecule type" value="Genomic_DNA"/>
</dbReference>
<comment type="caution">
    <text evidence="1">The sequence shown here is derived from an EMBL/GenBank/DDBJ whole genome shotgun (WGS) entry which is preliminary data.</text>
</comment>
<gene>
    <name evidence="1" type="ORF">BC936DRAFT_140619</name>
</gene>